<keyword evidence="2" id="KW-0732">Signal</keyword>
<dbReference type="PANTHER" id="PTHR42928:SF5">
    <property type="entry name" value="BLR1237 PROTEIN"/>
    <property type="match status" value="1"/>
</dbReference>
<protein>
    <submittedName>
        <fullName evidence="3">Tripartite tricarboxylate transporter substrate binding protein</fullName>
    </submittedName>
</protein>
<evidence type="ECO:0000256" key="2">
    <source>
        <dbReference type="SAM" id="SignalP"/>
    </source>
</evidence>
<dbReference type="SUPFAM" id="SSF53850">
    <property type="entry name" value="Periplasmic binding protein-like II"/>
    <property type="match status" value="1"/>
</dbReference>
<accession>A0A424W8R0</accession>
<name>A0A424W8R0_ALCXX</name>
<comment type="caution">
    <text evidence="3">The sequence shown here is derived from an EMBL/GenBank/DDBJ whole genome shotgun (WGS) entry which is preliminary data.</text>
</comment>
<dbReference type="CDD" id="cd13578">
    <property type="entry name" value="PBP2_Bug27"/>
    <property type="match status" value="1"/>
</dbReference>
<evidence type="ECO:0000313" key="3">
    <source>
        <dbReference type="EMBL" id="RPJ89600.1"/>
    </source>
</evidence>
<gene>
    <name evidence="3" type="ORF">DY367_21685</name>
</gene>
<dbReference type="Gene3D" id="3.40.190.150">
    <property type="entry name" value="Bordetella uptake gene, domain 1"/>
    <property type="match status" value="1"/>
</dbReference>
<evidence type="ECO:0000256" key="1">
    <source>
        <dbReference type="ARBA" id="ARBA00006987"/>
    </source>
</evidence>
<dbReference type="RefSeq" id="WP_059378214.1">
    <property type="nucleotide sequence ID" value="NZ_CP061008.1"/>
</dbReference>
<organism evidence="3 4">
    <name type="scientific">Alcaligenes xylosoxydans xylosoxydans</name>
    <name type="common">Achromobacter xylosoxidans</name>
    <dbReference type="NCBI Taxonomy" id="85698"/>
    <lineage>
        <taxon>Bacteria</taxon>
        <taxon>Pseudomonadati</taxon>
        <taxon>Pseudomonadota</taxon>
        <taxon>Betaproteobacteria</taxon>
        <taxon>Burkholderiales</taxon>
        <taxon>Alcaligenaceae</taxon>
        <taxon>Achromobacter</taxon>
    </lineage>
</organism>
<proteinExistence type="inferred from homology"/>
<dbReference type="EMBL" id="QVXO01000038">
    <property type="protein sequence ID" value="RPJ89600.1"/>
    <property type="molecule type" value="Genomic_DNA"/>
</dbReference>
<feature type="chain" id="PRO_5018976939" evidence="2">
    <location>
        <begin position="25"/>
        <end position="321"/>
    </location>
</feature>
<dbReference type="PIRSF" id="PIRSF017082">
    <property type="entry name" value="YflP"/>
    <property type="match status" value="1"/>
</dbReference>
<sequence>MLTRLFASLLTAVCIAAPAAGADAAFPDKPVRIIVPQTPGGASDVLARIIGQKLTAKWGQPVVVENHAGAGGNVGMELVVRAAPDGYTLLMSYVGTQAINGALYRKLSFDPVRDFAPVATLATLPFVMVTRADSPFKTVAAVVAAARTSHITYGSAGNGSVNHLLGEMFNAATGVKLTHIPYRGAAPALQDLMGGRIQVVFTSLPSVIGALKSATLYPIAVTSARPAAAFDSIPTIAQAGFKDFDVNPWFGLMAPGRTPPALIQKINSDVNDILRTPEVAASFAAQGAEPYITQPDEFAEILRVDALKWGEVVRASGAQVD</sequence>
<reference evidence="3 4" key="1">
    <citation type="submission" date="2018-08" db="EMBL/GenBank/DDBJ databases">
        <title>Achromobacter xylosoxidans Genome sequencing and assembly.</title>
        <authorList>
            <person name="Wang R."/>
            <person name="Rensing C."/>
            <person name="Li Y."/>
        </authorList>
    </citation>
    <scope>NUCLEOTIDE SEQUENCE [LARGE SCALE GENOMIC DNA]</scope>
    <source>
        <strain evidence="3 4">GD003A</strain>
    </source>
</reference>
<dbReference type="Pfam" id="PF03401">
    <property type="entry name" value="TctC"/>
    <property type="match status" value="1"/>
</dbReference>
<evidence type="ECO:0000313" key="4">
    <source>
        <dbReference type="Proteomes" id="UP000285324"/>
    </source>
</evidence>
<dbReference type="Proteomes" id="UP000285324">
    <property type="component" value="Unassembled WGS sequence"/>
</dbReference>
<comment type="similarity">
    <text evidence="1">Belongs to the UPF0065 (bug) family.</text>
</comment>
<dbReference type="OrthoDB" id="8678477at2"/>
<dbReference type="Gene3D" id="3.40.190.10">
    <property type="entry name" value="Periplasmic binding protein-like II"/>
    <property type="match status" value="1"/>
</dbReference>
<dbReference type="AlphaFoldDB" id="A0A424W8R0"/>
<dbReference type="PANTHER" id="PTHR42928">
    <property type="entry name" value="TRICARBOXYLATE-BINDING PROTEIN"/>
    <property type="match status" value="1"/>
</dbReference>
<feature type="signal peptide" evidence="2">
    <location>
        <begin position="1"/>
        <end position="24"/>
    </location>
</feature>
<dbReference type="InterPro" id="IPR042100">
    <property type="entry name" value="Bug_dom1"/>
</dbReference>
<dbReference type="InterPro" id="IPR005064">
    <property type="entry name" value="BUG"/>
</dbReference>